<feature type="compositionally biased region" description="Polar residues" evidence="1">
    <location>
        <begin position="834"/>
        <end position="853"/>
    </location>
</feature>
<reference evidence="3 4" key="1">
    <citation type="journal article" date="2018" name="IMA Fungus">
        <title>IMA Genome-F 9: Draft genome sequence of Annulohypoxylon stygium, Aspergillus mulundensis, Berkeleyomyces basicola (syn. Thielaviopsis basicola), Ceratocystis smalleyi, two Cercospora beticola strains, Coleophoma cylindrospora, Fusarium fracticaudum, Phialophora cf. hyalina, and Morchella septimelata.</title>
        <authorList>
            <person name="Wingfield B.D."/>
            <person name="Bills G.F."/>
            <person name="Dong Y."/>
            <person name="Huang W."/>
            <person name="Nel W.J."/>
            <person name="Swalarsk-Parry B.S."/>
            <person name="Vaghefi N."/>
            <person name="Wilken P.M."/>
            <person name="An Z."/>
            <person name="de Beer Z.W."/>
            <person name="De Vos L."/>
            <person name="Chen L."/>
            <person name="Duong T.A."/>
            <person name="Gao Y."/>
            <person name="Hammerbacher A."/>
            <person name="Kikkert J.R."/>
            <person name="Li Y."/>
            <person name="Li H."/>
            <person name="Li K."/>
            <person name="Li Q."/>
            <person name="Liu X."/>
            <person name="Ma X."/>
            <person name="Naidoo K."/>
            <person name="Pethybridge S.J."/>
            <person name="Sun J."/>
            <person name="Steenkamp E.T."/>
            <person name="van der Nest M.A."/>
            <person name="van Wyk S."/>
            <person name="Wingfield M.J."/>
            <person name="Xiong C."/>
            <person name="Yue Q."/>
            <person name="Zhang X."/>
        </authorList>
    </citation>
    <scope>NUCLEOTIDE SEQUENCE [LARGE SCALE GENOMIC DNA]</scope>
    <source>
        <strain evidence="3 4">DSM 5745</strain>
    </source>
</reference>
<evidence type="ECO:0000313" key="3">
    <source>
        <dbReference type="EMBL" id="RDW81349.1"/>
    </source>
</evidence>
<dbReference type="Pfam" id="PF13086">
    <property type="entry name" value="AAA_11"/>
    <property type="match status" value="1"/>
</dbReference>
<feature type="domain" description="DNA2/NAM7 helicase helicase" evidence="2">
    <location>
        <begin position="446"/>
        <end position="678"/>
    </location>
</feature>
<dbReference type="InterPro" id="IPR027417">
    <property type="entry name" value="P-loop_NTPase"/>
</dbReference>
<dbReference type="RefSeq" id="XP_026604402.1">
    <property type="nucleotide sequence ID" value="XM_026746922.1"/>
</dbReference>
<dbReference type="Gene3D" id="3.40.50.300">
    <property type="entry name" value="P-loop containing nucleotide triphosphate hydrolases"/>
    <property type="match status" value="1"/>
</dbReference>
<sequence>MDNQQISQPQLHKWFKGPRGRDFPASLLPATRNLSTCHLALNGSLVVALVRFKPDSQQPVIMLRPVKRTDGSRLIFPLQDCILTCGVEGDPREPQLDEWIKKQRSKNSFLQTPEMKRVAVYILKLEEDPVKLWSETPSRDPGWQFLRREMRSGAEFTMWKSYKDKWVSAEQEVMDWMRTLQTHLTYWSPKRKAFWWYRQPQPETLKEGTAGPSPPWLYGQPGSEAGHFIQLTHRSYFIDLHDHRCRLVEASRKEHDVIRRKVNSIYNTDQLHNARFVKSQNCAFYYMELKVYNMDLPETERRALKLPPGTIVRFAVAEAGLRDIDLTSQGVVVELETEADLVLFVQGPVPATSDRVFVVTAIETNILPIDEQIDYLNKVSDVCVFGDSEENARRGFSLRRTVLAHGEELSPESPYYFLLDATNGMSTVPQPVWEERLEYLKTHFKLDSAQEVAFNASVRAIKCGLSLFQGSDGSGRELTSIVIILALACLDISIMIAADSDKGIDDLTSGLARVLRAHPKLQGWVGSLFRLRSRARQMSQIRTQSAISDSSSRELECDVLARHEMHNCAMDYAKDNRENGDCKTFLDLVEADRRQPLHDADYKKLELSYQNICAILLRQAKIVSTTLGNASSPLFRDEFKPGALLCIDANHCTEGQLSIALTIQSLRVVILVGDTKRPRPAVASLSPQYENEGAHYLGHPLLTRLQTRYPCMTLALEKKRDHTDIANLNPSKRLRAAPVRHALPLRPPVPVAPGTKSTLAPLAGTGSAGEKTPVKQKQDVANKPITSQGMPEDQPLPPPPHAPVTPTTGAPLAPWPATSSAEEKTPTERKGDITNKTVASQGTLTETSSTTERAANPGALPDSARLLRIKKAVLRFQKTRRRRVEDELTTGFGCGTNEPLTQEDRVAKEREYNSLKLAEDETTAEIELYEELLKED</sequence>
<gene>
    <name evidence="3" type="ORF">DSM5745_04906</name>
</gene>
<dbReference type="GO" id="GO:0004386">
    <property type="term" value="F:helicase activity"/>
    <property type="evidence" value="ECO:0007669"/>
    <property type="project" value="InterPro"/>
</dbReference>
<feature type="compositionally biased region" description="Basic and acidic residues" evidence="1">
    <location>
        <begin position="821"/>
        <end position="833"/>
    </location>
</feature>
<accession>A0A3D8S4Y5</accession>
<evidence type="ECO:0000313" key="4">
    <source>
        <dbReference type="Proteomes" id="UP000256690"/>
    </source>
</evidence>
<comment type="caution">
    <text evidence="3">The sequence shown here is derived from an EMBL/GenBank/DDBJ whole genome shotgun (WGS) entry which is preliminary data.</text>
</comment>
<dbReference type="GeneID" id="38115276"/>
<evidence type="ECO:0000259" key="2">
    <source>
        <dbReference type="Pfam" id="PF13086"/>
    </source>
</evidence>
<dbReference type="InterPro" id="IPR041677">
    <property type="entry name" value="DNA2/NAM7_AAA_11"/>
</dbReference>
<proteinExistence type="predicted"/>
<dbReference type="OrthoDB" id="4510440at2759"/>
<feature type="compositionally biased region" description="Pro residues" evidence="1">
    <location>
        <begin position="794"/>
        <end position="803"/>
    </location>
</feature>
<name>A0A3D8S4Y5_9EURO</name>
<organism evidence="3 4">
    <name type="scientific">Aspergillus mulundensis</name>
    <dbReference type="NCBI Taxonomy" id="1810919"/>
    <lineage>
        <taxon>Eukaryota</taxon>
        <taxon>Fungi</taxon>
        <taxon>Dikarya</taxon>
        <taxon>Ascomycota</taxon>
        <taxon>Pezizomycotina</taxon>
        <taxon>Eurotiomycetes</taxon>
        <taxon>Eurotiomycetidae</taxon>
        <taxon>Eurotiales</taxon>
        <taxon>Aspergillaceae</taxon>
        <taxon>Aspergillus</taxon>
        <taxon>Aspergillus subgen. Nidulantes</taxon>
    </lineage>
</organism>
<evidence type="ECO:0000256" key="1">
    <source>
        <dbReference type="SAM" id="MobiDB-lite"/>
    </source>
</evidence>
<protein>
    <recommendedName>
        <fullName evidence="2">DNA2/NAM7 helicase helicase domain-containing protein</fullName>
    </recommendedName>
</protein>
<feature type="region of interest" description="Disordered" evidence="1">
    <location>
        <begin position="745"/>
        <end position="860"/>
    </location>
</feature>
<keyword evidence="4" id="KW-1185">Reference proteome</keyword>
<dbReference type="Proteomes" id="UP000256690">
    <property type="component" value="Unassembled WGS sequence"/>
</dbReference>
<dbReference type="STRING" id="1810919.A0A3D8S4Y5"/>
<dbReference type="EMBL" id="PVWQ01000005">
    <property type="protein sequence ID" value="RDW81349.1"/>
    <property type="molecule type" value="Genomic_DNA"/>
</dbReference>
<dbReference type="AlphaFoldDB" id="A0A3D8S4Y5"/>